<dbReference type="AlphaFoldDB" id="B3EFW8"/>
<gene>
    <name evidence="5" type="ordered locus">Clim_0408</name>
</gene>
<evidence type="ECO:0000313" key="6">
    <source>
        <dbReference type="Proteomes" id="UP000008841"/>
    </source>
</evidence>
<dbReference type="RefSeq" id="WP_012465382.1">
    <property type="nucleotide sequence ID" value="NC_010803.1"/>
</dbReference>
<sequence>MSVSDWRNPVVILMTDFGLRDTYIGQMKCVITSICPDASVIDLTHAVDPQNIAQGAFFLDRSMPFFPDRAVVVCVVDPGVGTSRKPIAVKTARQTFLAPDNGLLTPVLGSQTVTHCISISSPEIMLPAQSATFHGRDIFSPAAAHLCAGFPFDRLGDPVDPASCITLPAETNGIENGNSIAGRVLFCDHFGNLVTSLESSLVDTAHRWEISAEGIDGLPIVKTYEDVDEGKLLAYRGSFDTIEIAVRNGSAAGRTGLKDGAAVRLVRKEPVTTAIPS</sequence>
<dbReference type="Gene3D" id="2.40.30.90">
    <property type="entry name" value="Bacterial fluorinating enzyme like"/>
    <property type="match status" value="1"/>
</dbReference>
<dbReference type="OrthoDB" id="9792195at2"/>
<evidence type="ECO:0000313" key="5">
    <source>
        <dbReference type="EMBL" id="ACD89501.1"/>
    </source>
</evidence>
<dbReference type="InterPro" id="IPR046469">
    <property type="entry name" value="SAM_HAT_N"/>
</dbReference>
<dbReference type="SUPFAM" id="SSF101852">
    <property type="entry name" value="Bacterial fluorinating enzyme, C-terminal domain"/>
    <property type="match status" value="1"/>
</dbReference>
<dbReference type="PANTHER" id="PTHR35092:SF1">
    <property type="entry name" value="CHLORINASE MJ1651"/>
    <property type="match status" value="1"/>
</dbReference>
<name>B3EFW8_CHLL2</name>
<feature type="domain" description="S-adenosyl-l-methionine hydroxide adenosyltransferase C-terminal" evidence="4">
    <location>
        <begin position="182"/>
        <end position="264"/>
    </location>
</feature>
<dbReference type="EMBL" id="CP001097">
    <property type="protein sequence ID" value="ACD89501.1"/>
    <property type="molecule type" value="Genomic_DNA"/>
</dbReference>
<dbReference type="InterPro" id="IPR002747">
    <property type="entry name" value="SAM_OH_AdoTrfase"/>
</dbReference>
<dbReference type="Pfam" id="PF20257">
    <property type="entry name" value="SAM_HAT_C"/>
    <property type="match status" value="1"/>
</dbReference>
<dbReference type="KEGG" id="cli:Clim_0408"/>
<dbReference type="SUPFAM" id="SSF102522">
    <property type="entry name" value="Bacterial fluorinating enzyme, N-terminal domain"/>
    <property type="match status" value="1"/>
</dbReference>
<dbReference type="InterPro" id="IPR023227">
    <property type="entry name" value="SAM_OH_AdoTrfase_C_sf"/>
</dbReference>
<proteinExistence type="inferred from homology"/>
<accession>B3EFW8</accession>
<reference evidence="5 6" key="1">
    <citation type="submission" date="2008-05" db="EMBL/GenBank/DDBJ databases">
        <title>Complete sequence of Chlorobium limicola DSM 245.</title>
        <authorList>
            <consortium name="US DOE Joint Genome Institute"/>
            <person name="Lucas S."/>
            <person name="Copeland A."/>
            <person name="Lapidus A."/>
            <person name="Glavina del Rio T."/>
            <person name="Dalin E."/>
            <person name="Tice H."/>
            <person name="Bruce D."/>
            <person name="Goodwin L."/>
            <person name="Pitluck S."/>
            <person name="Schmutz J."/>
            <person name="Larimer F."/>
            <person name="Land M."/>
            <person name="Hauser L."/>
            <person name="Kyrpides N."/>
            <person name="Ovchinnikova G."/>
            <person name="Zhao F."/>
            <person name="Li T."/>
            <person name="Liu Z."/>
            <person name="Overmann J."/>
            <person name="Bryant D.A."/>
            <person name="Richardson P."/>
        </authorList>
    </citation>
    <scope>NUCLEOTIDE SEQUENCE [LARGE SCALE GENOMIC DNA]</scope>
    <source>
        <strain evidence="6">DSM 245 / NBRC 103803 / 6330</strain>
    </source>
</reference>
<dbReference type="Proteomes" id="UP000008841">
    <property type="component" value="Chromosome"/>
</dbReference>
<comment type="similarity">
    <text evidence="2">Belongs to the SAM hydrolase / SAM-dependent halogenase family.</text>
</comment>
<dbReference type="STRING" id="290315.Clim_0408"/>
<dbReference type="PANTHER" id="PTHR35092">
    <property type="entry name" value="CHLORINASE MJ1651"/>
    <property type="match status" value="1"/>
</dbReference>
<dbReference type="Pfam" id="PF01887">
    <property type="entry name" value="SAM_HAT_N"/>
    <property type="match status" value="1"/>
</dbReference>
<evidence type="ECO:0000256" key="2">
    <source>
        <dbReference type="ARBA" id="ARBA00024035"/>
    </source>
</evidence>
<dbReference type="eggNOG" id="COG1912">
    <property type="taxonomic scope" value="Bacteria"/>
</dbReference>
<organism evidence="5 6">
    <name type="scientific">Chlorobium limicola (strain DSM 245 / NBRC 103803 / 6330)</name>
    <dbReference type="NCBI Taxonomy" id="290315"/>
    <lineage>
        <taxon>Bacteria</taxon>
        <taxon>Pseudomonadati</taxon>
        <taxon>Chlorobiota</taxon>
        <taxon>Chlorobiia</taxon>
        <taxon>Chlorobiales</taxon>
        <taxon>Chlorobiaceae</taxon>
        <taxon>Chlorobium/Pelodictyon group</taxon>
        <taxon>Chlorobium</taxon>
    </lineage>
</organism>
<evidence type="ECO:0008006" key="7">
    <source>
        <dbReference type="Google" id="ProtNLM"/>
    </source>
</evidence>
<keyword evidence="1" id="KW-0949">S-adenosyl-L-methionine</keyword>
<dbReference type="HOGENOM" id="CLU_059734_1_1_10"/>
<evidence type="ECO:0000256" key="1">
    <source>
        <dbReference type="ARBA" id="ARBA00022691"/>
    </source>
</evidence>
<dbReference type="InterPro" id="IPR023228">
    <property type="entry name" value="SAM_OH_AdoTrfase_N_sf"/>
</dbReference>
<protein>
    <recommendedName>
        <fullName evidence="7">SAM-dependent chlorinase/fluorinase</fullName>
    </recommendedName>
</protein>
<feature type="domain" description="S-adenosyl-l-methionine hydroxide adenosyltransferase N-terminal" evidence="3">
    <location>
        <begin position="11"/>
        <end position="156"/>
    </location>
</feature>
<dbReference type="Gene3D" id="3.40.50.10790">
    <property type="entry name" value="S-adenosyl-l-methionine hydroxide adenosyltransferase, N-terminal"/>
    <property type="match status" value="1"/>
</dbReference>
<dbReference type="InterPro" id="IPR046470">
    <property type="entry name" value="SAM_HAT_C"/>
</dbReference>
<dbReference type="PIRSF" id="PIRSF006779">
    <property type="entry name" value="UCP006779"/>
    <property type="match status" value="1"/>
</dbReference>
<evidence type="ECO:0000259" key="4">
    <source>
        <dbReference type="Pfam" id="PF20257"/>
    </source>
</evidence>
<evidence type="ECO:0000259" key="3">
    <source>
        <dbReference type="Pfam" id="PF01887"/>
    </source>
</evidence>